<feature type="region of interest" description="Disordered" evidence="1">
    <location>
        <begin position="371"/>
        <end position="413"/>
    </location>
</feature>
<name>A0AAD6ZK25_9AGAR</name>
<sequence length="413" mass="45242">PDFVLNVWQVARFLWRKGSCVPTTVDETPSTFKSHLLATFESQLSLSATTTIYHPPTTLLSNAIPRFRPPLPKPTLLPYPRLHFQRRVAAAKTSAAGLARRASVVPVPQEELGFRHFFTCVDEDNEIDTADIAPWWYVNDPLSRGPYRLAPEATPKSTVAPANARLTAGDPHTSFTADIEHTPEVLDLSHLFATFVTEEDADTNDDEEDLDYSYWPISRSVAEMTFQEVIAFLPSLTGAPIQEASTAEVEHDPLGFGYLFSVALEEGEDEGEEDDAVAHDLDEVSGYPIASALDAIRIQTPSAVAILQVHSVTAATPTETPGSRHVAFRPGKGHTVSLTAPPRSSSAVLALRAPLATPDIKVKRASSLKRFAAVSKRDQHSDKGKEEKEKENVKPKANGKAPGRVARRILAWR</sequence>
<feature type="non-terminal residue" evidence="2">
    <location>
        <position position="413"/>
    </location>
</feature>
<organism evidence="2 3">
    <name type="scientific">Mycena albidolilacea</name>
    <dbReference type="NCBI Taxonomy" id="1033008"/>
    <lineage>
        <taxon>Eukaryota</taxon>
        <taxon>Fungi</taxon>
        <taxon>Dikarya</taxon>
        <taxon>Basidiomycota</taxon>
        <taxon>Agaricomycotina</taxon>
        <taxon>Agaricomycetes</taxon>
        <taxon>Agaricomycetidae</taxon>
        <taxon>Agaricales</taxon>
        <taxon>Marasmiineae</taxon>
        <taxon>Mycenaceae</taxon>
        <taxon>Mycena</taxon>
    </lineage>
</organism>
<evidence type="ECO:0000313" key="2">
    <source>
        <dbReference type="EMBL" id="KAJ7326325.1"/>
    </source>
</evidence>
<evidence type="ECO:0000256" key="1">
    <source>
        <dbReference type="SAM" id="MobiDB-lite"/>
    </source>
</evidence>
<comment type="caution">
    <text evidence="2">The sequence shown here is derived from an EMBL/GenBank/DDBJ whole genome shotgun (WGS) entry which is preliminary data.</text>
</comment>
<proteinExistence type="predicted"/>
<evidence type="ECO:0000313" key="3">
    <source>
        <dbReference type="Proteomes" id="UP001218218"/>
    </source>
</evidence>
<reference evidence="2" key="1">
    <citation type="submission" date="2023-03" db="EMBL/GenBank/DDBJ databases">
        <title>Massive genome expansion in bonnet fungi (Mycena s.s.) driven by repeated elements and novel gene families across ecological guilds.</title>
        <authorList>
            <consortium name="Lawrence Berkeley National Laboratory"/>
            <person name="Harder C.B."/>
            <person name="Miyauchi S."/>
            <person name="Viragh M."/>
            <person name="Kuo A."/>
            <person name="Thoen E."/>
            <person name="Andreopoulos B."/>
            <person name="Lu D."/>
            <person name="Skrede I."/>
            <person name="Drula E."/>
            <person name="Henrissat B."/>
            <person name="Morin E."/>
            <person name="Kohler A."/>
            <person name="Barry K."/>
            <person name="LaButti K."/>
            <person name="Morin E."/>
            <person name="Salamov A."/>
            <person name="Lipzen A."/>
            <person name="Mereny Z."/>
            <person name="Hegedus B."/>
            <person name="Baldrian P."/>
            <person name="Stursova M."/>
            <person name="Weitz H."/>
            <person name="Taylor A."/>
            <person name="Grigoriev I.V."/>
            <person name="Nagy L.G."/>
            <person name="Martin F."/>
            <person name="Kauserud H."/>
        </authorList>
    </citation>
    <scope>NUCLEOTIDE SEQUENCE</scope>
    <source>
        <strain evidence="2">CBHHK002</strain>
    </source>
</reference>
<dbReference type="AlphaFoldDB" id="A0AAD6ZK25"/>
<keyword evidence="3" id="KW-1185">Reference proteome</keyword>
<feature type="compositionally biased region" description="Basic and acidic residues" evidence="1">
    <location>
        <begin position="375"/>
        <end position="394"/>
    </location>
</feature>
<accession>A0AAD6ZK25</accession>
<gene>
    <name evidence="2" type="ORF">DFH08DRAFT_885533</name>
</gene>
<protein>
    <submittedName>
        <fullName evidence="2">Uncharacterized protein</fullName>
    </submittedName>
</protein>
<dbReference type="EMBL" id="JARIHO010000042">
    <property type="protein sequence ID" value="KAJ7326325.1"/>
    <property type="molecule type" value="Genomic_DNA"/>
</dbReference>
<dbReference type="Proteomes" id="UP001218218">
    <property type="component" value="Unassembled WGS sequence"/>
</dbReference>